<sequence length="152" mass="17067">MTTIRMELEKVALACRVGLMSLVDAKGSTFNGFPSGACGVASDIVGRVVWETLQYEGEYVCGIRHPKLRKGATHAWFEVGDFIIDVTYDQFQATGLVDWVFDRSDGWHAQFRSVDRRQGFCAPSQWTAYPSDGYRACREEAKKAGLIFSRIE</sequence>
<protein>
    <submittedName>
        <fullName evidence="1">Uncharacterized protein</fullName>
    </submittedName>
</protein>
<evidence type="ECO:0000313" key="1">
    <source>
        <dbReference type="EMBL" id="ANF89217.1"/>
    </source>
</evidence>
<organism evidence="1 2">
    <name type="scientific">Pseudomonas antarctica</name>
    <dbReference type="NCBI Taxonomy" id="219572"/>
    <lineage>
        <taxon>Bacteria</taxon>
        <taxon>Pseudomonadati</taxon>
        <taxon>Pseudomonadota</taxon>
        <taxon>Gammaproteobacteria</taxon>
        <taxon>Pseudomonadales</taxon>
        <taxon>Pseudomonadaceae</taxon>
        <taxon>Pseudomonas</taxon>
    </lineage>
</organism>
<gene>
    <name evidence="1" type="ORF">A7J50_5891</name>
</gene>
<dbReference type="PATRIC" id="fig|219572.3.peg.6042"/>
<name>A0A172Z9L4_9PSED</name>
<dbReference type="AlphaFoldDB" id="A0A172Z9L4"/>
<dbReference type="RefSeq" id="WP_064455049.1">
    <property type="nucleotide sequence ID" value="NZ_CP015601.1"/>
</dbReference>
<geneLocation type="plasmid" evidence="2">
    <name>pp27494_1</name>
</geneLocation>
<proteinExistence type="predicted"/>
<reference evidence="1 2" key="1">
    <citation type="submission" date="2016-05" db="EMBL/GenBank/DDBJ databases">
        <title>Complete genome sequence of Pseudomonas antarctica PAMC 27494.</title>
        <authorList>
            <person name="Lee J."/>
        </authorList>
    </citation>
    <scope>NUCLEOTIDE SEQUENCE [LARGE SCALE GENOMIC DNA]</scope>
    <source>
        <strain evidence="1 2">PAMC 27494</strain>
        <plasmid evidence="2">Plasmid pp27494_1</plasmid>
    </source>
</reference>
<dbReference type="EMBL" id="CP015601">
    <property type="protein sequence ID" value="ANF89217.1"/>
    <property type="molecule type" value="Genomic_DNA"/>
</dbReference>
<evidence type="ECO:0000313" key="2">
    <source>
        <dbReference type="Proteomes" id="UP000077829"/>
    </source>
</evidence>
<keyword evidence="1" id="KW-0614">Plasmid</keyword>
<accession>A0A172Z9L4</accession>
<dbReference type="Proteomes" id="UP000077829">
    <property type="component" value="Plasmid pP27494_1"/>
</dbReference>
<dbReference type="KEGG" id="panr:A7J50_5891"/>